<dbReference type="InParanoid" id="C8X6T4"/>
<dbReference type="KEGG" id="nml:Namu_4553"/>
<dbReference type="Gene3D" id="3.40.50.1820">
    <property type="entry name" value="alpha/beta hydrolase"/>
    <property type="match status" value="1"/>
</dbReference>
<sequence length="371" mass="37956" precursor="true">MSTGPVLPGVLAAVLVAGLTACGSSPSAASSSAPAVSAAATAVSAVSASAGATADHRAVVIVSGGDAVSPFTTPTQACTTGLAAGNTDTALRAALLADAQQVYTAPAMNARSAVIEPDPTSFGAFGDCPAPLPAFMTILSNGDIDNGGEHLAHFVNYLHDTEGVTEIDWVGHSNGGLWARAATRILRDTGSPVRVGSLTTVGTPWEGAVPFRIVFGELPESTCLDNAVCLNLVAVMREEAKGDLGLGRQQLASYLLGDGGWNAAQLGVLDTIPVHLIGGGYLTEPAGDPQIWPFDGLVSQYSATAQGLPEQTAPLRTCSRYPLTHSIYISLELGLDWQTALTWNDDVMADVTGFVRSVQQGGPPTGEPCTS</sequence>
<feature type="signal peptide" evidence="1">
    <location>
        <begin position="1"/>
        <end position="29"/>
    </location>
</feature>
<feature type="chain" id="PRO_5002993861" evidence="1">
    <location>
        <begin position="30"/>
        <end position="371"/>
    </location>
</feature>
<name>C8X6T4_NAKMY</name>
<dbReference type="InterPro" id="IPR029058">
    <property type="entry name" value="AB_hydrolase_fold"/>
</dbReference>
<accession>C8X6T4</accession>
<proteinExistence type="predicted"/>
<dbReference type="AlphaFoldDB" id="C8X6T4"/>
<dbReference type="EMBL" id="CP001737">
    <property type="protein sequence ID" value="ACV80832.1"/>
    <property type="molecule type" value="Genomic_DNA"/>
</dbReference>
<protein>
    <submittedName>
        <fullName evidence="2">Uncharacterized protein</fullName>
    </submittedName>
</protein>
<reference evidence="2 3" key="2">
    <citation type="journal article" date="2010" name="Stand. Genomic Sci.">
        <title>Complete genome sequence of Nakamurella multipartita type strain (Y-104).</title>
        <authorList>
            <person name="Tice H."/>
            <person name="Mayilraj S."/>
            <person name="Sims D."/>
            <person name="Lapidus A."/>
            <person name="Nolan M."/>
            <person name="Lucas S."/>
            <person name="Glavina Del Rio T."/>
            <person name="Copeland A."/>
            <person name="Cheng J.F."/>
            <person name="Meincke L."/>
            <person name="Bruce D."/>
            <person name="Goodwin L."/>
            <person name="Pitluck S."/>
            <person name="Ivanova N."/>
            <person name="Mavromatis K."/>
            <person name="Ovchinnikova G."/>
            <person name="Pati A."/>
            <person name="Chen A."/>
            <person name="Palaniappan K."/>
            <person name="Land M."/>
            <person name="Hauser L."/>
            <person name="Chang Y.J."/>
            <person name="Jeffries C.D."/>
            <person name="Detter J.C."/>
            <person name="Brettin T."/>
            <person name="Rohde M."/>
            <person name="Goker M."/>
            <person name="Bristow J."/>
            <person name="Eisen J.A."/>
            <person name="Markowitz V."/>
            <person name="Hugenholtz P."/>
            <person name="Kyrpides N.C."/>
            <person name="Klenk H.P."/>
            <person name="Chen F."/>
        </authorList>
    </citation>
    <scope>NUCLEOTIDE SEQUENCE [LARGE SCALE GENOMIC DNA]</scope>
    <source>
        <strain evidence="3">ATCC 700099 / DSM 44233 / CIP 104796 / JCM 9543 / NBRC 105858 / Y-104</strain>
    </source>
</reference>
<evidence type="ECO:0000313" key="2">
    <source>
        <dbReference type="EMBL" id="ACV80832.1"/>
    </source>
</evidence>
<evidence type="ECO:0000256" key="1">
    <source>
        <dbReference type="SAM" id="SignalP"/>
    </source>
</evidence>
<reference evidence="3" key="1">
    <citation type="submission" date="2009-09" db="EMBL/GenBank/DDBJ databases">
        <title>The complete genome of Nakamurella multipartita DSM 44233.</title>
        <authorList>
            <consortium name="US DOE Joint Genome Institute (JGI-PGF)"/>
            <person name="Lucas S."/>
            <person name="Copeland A."/>
            <person name="Lapidus A."/>
            <person name="Glavina del Rio T."/>
            <person name="Dalin E."/>
            <person name="Tice H."/>
            <person name="Bruce D."/>
            <person name="Goodwin L."/>
            <person name="Pitluck S."/>
            <person name="Kyrpides N."/>
            <person name="Mavromatis K."/>
            <person name="Ivanova N."/>
            <person name="Ovchinnikova G."/>
            <person name="Sims D."/>
            <person name="Meincke L."/>
            <person name="Brettin T."/>
            <person name="Detter J.C."/>
            <person name="Han C."/>
            <person name="Larimer F."/>
            <person name="Land M."/>
            <person name="Hauser L."/>
            <person name="Markowitz V."/>
            <person name="Cheng J.-F."/>
            <person name="Hugenholtz P."/>
            <person name="Woyke T."/>
            <person name="Wu D."/>
            <person name="Klenk H.-P."/>
            <person name="Eisen J.A."/>
        </authorList>
    </citation>
    <scope>NUCLEOTIDE SEQUENCE [LARGE SCALE GENOMIC DNA]</scope>
    <source>
        <strain evidence="3">ATCC 700099 / DSM 44233 / CIP 104796 / JCM 9543 / NBRC 105858 / Y-104</strain>
    </source>
</reference>
<gene>
    <name evidence="2" type="ordered locus">Namu_4553</name>
</gene>
<dbReference type="eggNOG" id="COG1075">
    <property type="taxonomic scope" value="Bacteria"/>
</dbReference>
<dbReference type="HOGENOM" id="CLU_808509_0_0_11"/>
<organism evidence="2 3">
    <name type="scientific">Nakamurella multipartita (strain ATCC 700099 / DSM 44233 / CIP 104796 / JCM 9543 / NBRC 105858 / Y-104)</name>
    <name type="common">Microsphaera multipartita</name>
    <dbReference type="NCBI Taxonomy" id="479431"/>
    <lineage>
        <taxon>Bacteria</taxon>
        <taxon>Bacillati</taxon>
        <taxon>Actinomycetota</taxon>
        <taxon>Actinomycetes</taxon>
        <taxon>Nakamurellales</taxon>
        <taxon>Nakamurellaceae</taxon>
        <taxon>Nakamurella</taxon>
    </lineage>
</organism>
<dbReference type="SUPFAM" id="SSF53474">
    <property type="entry name" value="alpha/beta-Hydrolases"/>
    <property type="match status" value="1"/>
</dbReference>
<dbReference type="Proteomes" id="UP000002218">
    <property type="component" value="Chromosome"/>
</dbReference>
<evidence type="ECO:0000313" key="3">
    <source>
        <dbReference type="Proteomes" id="UP000002218"/>
    </source>
</evidence>
<keyword evidence="1" id="KW-0732">Signal</keyword>
<keyword evidence="3" id="KW-1185">Reference proteome</keyword>